<accession>A0A6H5ID59</accession>
<keyword evidence="3 7" id="KW-0812">Transmembrane</keyword>
<sequence length="388" mass="41787">MWDEEDSTDYLVQPSSVTRNFYLGLGLAVLSSGFIGVSFIIKKKALVRLHRYGRLRAGSGGFGYLRDFTWWAGLLSKREKFSNTVHGCYRATVAAAVPVPVPVPVAAAAAVAARAQKLAGNLARSPAVVGDGGTGPAPVPQPNNNNNNAAAAAAAGMVGANNNNNNNAGVAQQQQQQQHQHQHQHGRNNNNRTVGAVVANPAAGVPIASGSGVGHAAGSAINAAAVAAGEWEENDEYSFDDSDRFEEDSLCSWSSEPESICNNWRGWKRPITAFGPAKKCFEILPESAGVVGNARQALFSKNSDRFKHNFLNKSKSQIPSASRVHLFWLESLQMTVSMIMLLIVEIMQIPKSAKRVNRSVRYPRARITRGVLQDRVQISYCVLKTGPL</sequence>
<gene>
    <name evidence="8" type="ORF">TBRA_LOCUS6364</name>
</gene>
<feature type="region of interest" description="Disordered" evidence="6">
    <location>
        <begin position="159"/>
        <end position="192"/>
    </location>
</feature>
<protein>
    <submittedName>
        <fullName evidence="8">Uncharacterized protein</fullName>
    </submittedName>
</protein>
<dbReference type="AlphaFoldDB" id="A0A6H5ID59"/>
<organism evidence="8 9">
    <name type="scientific">Trichogramma brassicae</name>
    <dbReference type="NCBI Taxonomy" id="86971"/>
    <lineage>
        <taxon>Eukaryota</taxon>
        <taxon>Metazoa</taxon>
        <taxon>Ecdysozoa</taxon>
        <taxon>Arthropoda</taxon>
        <taxon>Hexapoda</taxon>
        <taxon>Insecta</taxon>
        <taxon>Pterygota</taxon>
        <taxon>Neoptera</taxon>
        <taxon>Endopterygota</taxon>
        <taxon>Hymenoptera</taxon>
        <taxon>Apocrita</taxon>
        <taxon>Proctotrupomorpha</taxon>
        <taxon>Chalcidoidea</taxon>
        <taxon>Trichogrammatidae</taxon>
        <taxon>Trichogramma</taxon>
    </lineage>
</organism>
<dbReference type="GO" id="GO:0016020">
    <property type="term" value="C:membrane"/>
    <property type="evidence" value="ECO:0007669"/>
    <property type="project" value="UniProtKB-SubCell"/>
</dbReference>
<evidence type="ECO:0000256" key="4">
    <source>
        <dbReference type="ARBA" id="ARBA00022989"/>
    </source>
</evidence>
<proteinExistence type="inferred from homology"/>
<dbReference type="EMBL" id="CADCXV010000742">
    <property type="protein sequence ID" value="CAB0034466.1"/>
    <property type="molecule type" value="Genomic_DNA"/>
</dbReference>
<evidence type="ECO:0000256" key="6">
    <source>
        <dbReference type="SAM" id="MobiDB-lite"/>
    </source>
</evidence>
<keyword evidence="5 7" id="KW-0472">Membrane</keyword>
<feature type="region of interest" description="Disordered" evidence="6">
    <location>
        <begin position="129"/>
        <end position="148"/>
    </location>
</feature>
<dbReference type="GO" id="GO:0015095">
    <property type="term" value="F:magnesium ion transmembrane transporter activity"/>
    <property type="evidence" value="ECO:0007669"/>
    <property type="project" value="InterPro"/>
</dbReference>
<evidence type="ECO:0000256" key="7">
    <source>
        <dbReference type="SAM" id="Phobius"/>
    </source>
</evidence>
<dbReference type="InterPro" id="IPR008521">
    <property type="entry name" value="Mg_trans_NIPA"/>
</dbReference>
<comment type="similarity">
    <text evidence="2">Belongs to the NIPA family.</text>
</comment>
<evidence type="ECO:0000256" key="3">
    <source>
        <dbReference type="ARBA" id="ARBA00022692"/>
    </source>
</evidence>
<dbReference type="OrthoDB" id="6428174at2759"/>
<name>A0A6H5ID59_9HYME</name>
<evidence type="ECO:0000256" key="2">
    <source>
        <dbReference type="ARBA" id="ARBA00007230"/>
    </source>
</evidence>
<evidence type="ECO:0000256" key="1">
    <source>
        <dbReference type="ARBA" id="ARBA00004141"/>
    </source>
</evidence>
<dbReference type="Pfam" id="PF05653">
    <property type="entry name" value="Mg_trans_NIPA"/>
    <property type="match status" value="1"/>
</dbReference>
<evidence type="ECO:0000256" key="5">
    <source>
        <dbReference type="ARBA" id="ARBA00023136"/>
    </source>
</evidence>
<dbReference type="Proteomes" id="UP000479190">
    <property type="component" value="Unassembled WGS sequence"/>
</dbReference>
<feature type="compositionally biased region" description="Low complexity" evidence="6">
    <location>
        <begin position="159"/>
        <end position="179"/>
    </location>
</feature>
<comment type="subcellular location">
    <subcellularLocation>
        <location evidence="1">Membrane</location>
        <topology evidence="1">Multi-pass membrane protein</topology>
    </subcellularLocation>
</comment>
<feature type="transmembrane region" description="Helical" evidence="7">
    <location>
        <begin position="20"/>
        <end position="41"/>
    </location>
</feature>
<keyword evidence="9" id="KW-1185">Reference proteome</keyword>
<evidence type="ECO:0000313" key="8">
    <source>
        <dbReference type="EMBL" id="CAB0034466.1"/>
    </source>
</evidence>
<evidence type="ECO:0000313" key="9">
    <source>
        <dbReference type="Proteomes" id="UP000479190"/>
    </source>
</evidence>
<reference evidence="8 9" key="1">
    <citation type="submission" date="2020-02" db="EMBL/GenBank/DDBJ databases">
        <authorList>
            <person name="Ferguson B K."/>
        </authorList>
    </citation>
    <scope>NUCLEOTIDE SEQUENCE [LARGE SCALE GENOMIC DNA]</scope>
</reference>
<keyword evidence="4 7" id="KW-1133">Transmembrane helix</keyword>